<dbReference type="Gene3D" id="3.90.780.10">
    <property type="entry name" value="5'-Nucleotidase, C-terminal domain"/>
    <property type="match status" value="1"/>
</dbReference>
<keyword evidence="1 2" id="KW-0732">Signal</keyword>
<feature type="chain" id="PRO_5044977518" evidence="2">
    <location>
        <begin position="25"/>
        <end position="712"/>
    </location>
</feature>
<feature type="domain" description="SLH" evidence="3">
    <location>
        <begin position="658"/>
        <end position="712"/>
    </location>
</feature>
<dbReference type="PANTHER" id="PTHR11575:SF24">
    <property type="entry name" value="5'-NUCLEOTIDASE"/>
    <property type="match status" value="1"/>
</dbReference>
<dbReference type="PRINTS" id="PR01607">
    <property type="entry name" value="APYRASEFAMLY"/>
</dbReference>
<dbReference type="InterPro" id="IPR004843">
    <property type="entry name" value="Calcineurin-like_PHP"/>
</dbReference>
<dbReference type="InterPro" id="IPR006146">
    <property type="entry name" value="5'-Nucleotdase_CS"/>
</dbReference>
<name>A0ABW4LYA7_9BACI</name>
<evidence type="ECO:0000259" key="3">
    <source>
        <dbReference type="PROSITE" id="PS51272"/>
    </source>
</evidence>
<dbReference type="SUPFAM" id="SSF56300">
    <property type="entry name" value="Metallo-dependent phosphatases"/>
    <property type="match status" value="1"/>
</dbReference>
<evidence type="ECO:0000313" key="4">
    <source>
        <dbReference type="EMBL" id="MFD1739844.1"/>
    </source>
</evidence>
<dbReference type="InterPro" id="IPR036907">
    <property type="entry name" value="5'-Nucleotdase_C_sf"/>
</dbReference>
<proteinExistence type="inferred from homology"/>
<dbReference type="Proteomes" id="UP001597214">
    <property type="component" value="Unassembled WGS sequence"/>
</dbReference>
<gene>
    <name evidence="4" type="ORF">ACFSCX_25595</name>
</gene>
<comment type="similarity">
    <text evidence="2">Belongs to the 5'-nucleotidase family.</text>
</comment>
<sequence length="712" mass="76728">MIRKTSKGIVSLALASALVIGAFAAPFSTSFVEAETETIKVQILGVNDLHGKMSEQYEEDINADGVKEIIGRMDYLATHIKEREALNPNTLLVNVGDMIGGSPFNSAAFQDEPIVEIMEAMGFDLGVLGNHEFDEGIAELQRMLKGGDHPNGKAGYDGMNFPVLAANAFDKSTGELITDPYHITEIGGAKIGFIGVVTTETPYIIVKNGNENLEVTDEVEAINKYTEELKSQGVKAIIVLAHNEASQDGTSATGDAADFANEVDDEVDVIFAAHNHQKVVATVDNKLIVQAYEYGKAFSDVDLEIDPTTGDIVKKTADVVYNTQAEVEADATVKAIIDSYDEKAKEKQAVVVGEAAADLLGGYGTFGLGDNALGNLIADGMMVAMDSDFALMNGGGIREDLPAGEITFGDLFNIQPFGNYLVKFPVTGAQLREILNKQISEKYGPDNSIAGFTYTWDRSTLQVVDMFLPDGSKVDEKAEYTVTVNNYMFGKYGAEFQGKETEGPTDVDATLEYVKLFDGPVYYEAEGRIAELSNRFTDLPINHWANQYVTDLFNLEVVKGTTETSFSPEKTLTRAQFASMITRTLGLTAEGAAPFADTKGLAATTQAEIAAAFEAGIIKGVSATEFQPNQSITRAQMVTMLMRAFKFETGVDFTDVETNGFNDVAGLDVEMAAAVYAAAELGYVSGYGDTFKPNNTASRAQAAKILSLYILN</sequence>
<dbReference type="InterPro" id="IPR008334">
    <property type="entry name" value="5'-Nucleotdase_C"/>
</dbReference>
<feature type="signal peptide" evidence="2">
    <location>
        <begin position="1"/>
        <end position="24"/>
    </location>
</feature>
<keyword evidence="2" id="KW-0378">Hydrolase</keyword>
<evidence type="ECO:0000313" key="5">
    <source>
        <dbReference type="Proteomes" id="UP001597214"/>
    </source>
</evidence>
<keyword evidence="5" id="KW-1185">Reference proteome</keyword>
<dbReference type="Pfam" id="PF00149">
    <property type="entry name" value="Metallophos"/>
    <property type="match status" value="1"/>
</dbReference>
<dbReference type="RefSeq" id="WP_377931108.1">
    <property type="nucleotide sequence ID" value="NZ_JBHUEM010000060.1"/>
</dbReference>
<evidence type="ECO:0000256" key="1">
    <source>
        <dbReference type="ARBA" id="ARBA00022729"/>
    </source>
</evidence>
<dbReference type="PANTHER" id="PTHR11575">
    <property type="entry name" value="5'-NUCLEOTIDASE-RELATED"/>
    <property type="match status" value="1"/>
</dbReference>
<reference evidence="5" key="1">
    <citation type="journal article" date="2019" name="Int. J. Syst. Evol. Microbiol.">
        <title>The Global Catalogue of Microorganisms (GCM) 10K type strain sequencing project: providing services to taxonomists for standard genome sequencing and annotation.</title>
        <authorList>
            <consortium name="The Broad Institute Genomics Platform"/>
            <consortium name="The Broad Institute Genome Sequencing Center for Infectious Disease"/>
            <person name="Wu L."/>
            <person name="Ma J."/>
        </authorList>
    </citation>
    <scope>NUCLEOTIDE SEQUENCE [LARGE SCALE GENOMIC DNA]</scope>
    <source>
        <strain evidence="5">CCUG 49339</strain>
    </source>
</reference>
<dbReference type="SUPFAM" id="SSF55816">
    <property type="entry name" value="5'-nucleotidase (syn. UDP-sugar hydrolase), C-terminal domain"/>
    <property type="match status" value="1"/>
</dbReference>
<dbReference type="Gene3D" id="3.60.21.10">
    <property type="match status" value="1"/>
</dbReference>
<dbReference type="InterPro" id="IPR006179">
    <property type="entry name" value="5_nucleotidase/apyrase"/>
</dbReference>
<feature type="domain" description="SLH" evidence="3">
    <location>
        <begin position="532"/>
        <end position="595"/>
    </location>
</feature>
<dbReference type="InterPro" id="IPR029052">
    <property type="entry name" value="Metallo-depent_PP-like"/>
</dbReference>
<feature type="domain" description="SLH" evidence="3">
    <location>
        <begin position="596"/>
        <end position="655"/>
    </location>
</feature>
<dbReference type="Pfam" id="PF00395">
    <property type="entry name" value="SLH"/>
    <property type="match status" value="3"/>
</dbReference>
<dbReference type="EMBL" id="JBHUEM010000060">
    <property type="protein sequence ID" value="MFD1739844.1"/>
    <property type="molecule type" value="Genomic_DNA"/>
</dbReference>
<accession>A0ABW4LYA7</accession>
<evidence type="ECO:0000256" key="2">
    <source>
        <dbReference type="RuleBase" id="RU362119"/>
    </source>
</evidence>
<dbReference type="Pfam" id="PF02872">
    <property type="entry name" value="5_nucleotid_C"/>
    <property type="match status" value="1"/>
</dbReference>
<organism evidence="4 5">
    <name type="scientific">Bacillus salitolerans</name>
    <dbReference type="NCBI Taxonomy" id="1437434"/>
    <lineage>
        <taxon>Bacteria</taxon>
        <taxon>Bacillati</taxon>
        <taxon>Bacillota</taxon>
        <taxon>Bacilli</taxon>
        <taxon>Bacillales</taxon>
        <taxon>Bacillaceae</taxon>
        <taxon>Bacillus</taxon>
    </lineage>
</organism>
<comment type="caution">
    <text evidence="4">The sequence shown here is derived from an EMBL/GenBank/DDBJ whole genome shotgun (WGS) entry which is preliminary data.</text>
</comment>
<protein>
    <submittedName>
        <fullName evidence="4">5'-nucleotidase C-terminal domain-containing protein</fullName>
    </submittedName>
</protein>
<dbReference type="PROSITE" id="PS00786">
    <property type="entry name" value="5_NUCLEOTIDASE_2"/>
    <property type="match status" value="1"/>
</dbReference>
<dbReference type="InterPro" id="IPR001119">
    <property type="entry name" value="SLH_dom"/>
</dbReference>
<keyword evidence="2" id="KW-0547">Nucleotide-binding</keyword>
<dbReference type="PROSITE" id="PS51272">
    <property type="entry name" value="SLH"/>
    <property type="match status" value="3"/>
</dbReference>